<feature type="region of interest" description="Disordered" evidence="2">
    <location>
        <begin position="163"/>
        <end position="203"/>
    </location>
</feature>
<feature type="domain" description="RRM" evidence="3">
    <location>
        <begin position="460"/>
        <end position="537"/>
    </location>
</feature>
<accession>A0AAD3T0S5</accession>
<name>A0AAD3T0S5_NEPGR</name>
<proteinExistence type="predicted"/>
<dbReference type="EMBL" id="BSYO01000022">
    <property type="protein sequence ID" value="GMH20605.1"/>
    <property type="molecule type" value="Genomic_DNA"/>
</dbReference>
<feature type="region of interest" description="Disordered" evidence="2">
    <location>
        <begin position="407"/>
        <end position="446"/>
    </location>
</feature>
<dbReference type="PANTHER" id="PTHR14738:SF32">
    <property type="entry name" value="RNA BINDING (RRM_RBD_RNP MOTIFS) FAMILY PROTEIN"/>
    <property type="match status" value="1"/>
</dbReference>
<dbReference type="SUPFAM" id="SSF54928">
    <property type="entry name" value="RNA-binding domain, RBD"/>
    <property type="match status" value="1"/>
</dbReference>
<dbReference type="InterPro" id="IPR035979">
    <property type="entry name" value="RBD_domain_sf"/>
</dbReference>
<dbReference type="InterPro" id="IPR000504">
    <property type="entry name" value="RRM_dom"/>
</dbReference>
<feature type="compositionally biased region" description="Basic and acidic residues" evidence="2">
    <location>
        <begin position="184"/>
        <end position="202"/>
    </location>
</feature>
<dbReference type="Proteomes" id="UP001279734">
    <property type="component" value="Unassembled WGS sequence"/>
</dbReference>
<keyword evidence="5" id="KW-1185">Reference proteome</keyword>
<dbReference type="InterPro" id="IPR012677">
    <property type="entry name" value="Nucleotide-bd_a/b_plait_sf"/>
</dbReference>
<protein>
    <recommendedName>
        <fullName evidence="3">RRM domain-containing protein</fullName>
    </recommendedName>
</protein>
<dbReference type="GO" id="GO:0005634">
    <property type="term" value="C:nucleus"/>
    <property type="evidence" value="ECO:0007669"/>
    <property type="project" value="TreeGrafter"/>
</dbReference>
<reference evidence="4" key="1">
    <citation type="submission" date="2023-05" db="EMBL/GenBank/DDBJ databases">
        <title>Nepenthes gracilis genome sequencing.</title>
        <authorList>
            <person name="Fukushima K."/>
        </authorList>
    </citation>
    <scope>NUCLEOTIDE SEQUENCE</scope>
    <source>
        <strain evidence="4">SING2019-196</strain>
    </source>
</reference>
<feature type="compositionally biased region" description="Basic and acidic residues" evidence="2">
    <location>
        <begin position="163"/>
        <end position="175"/>
    </location>
</feature>
<comment type="caution">
    <text evidence="4">The sequence shown here is derived from an EMBL/GenBank/DDBJ whole genome shotgun (WGS) entry which is preliminary data.</text>
</comment>
<keyword evidence="1" id="KW-0694">RNA-binding</keyword>
<feature type="compositionally biased region" description="Polar residues" evidence="2">
    <location>
        <begin position="407"/>
        <end position="421"/>
    </location>
</feature>
<dbReference type="Pfam" id="PF01480">
    <property type="entry name" value="PWI"/>
    <property type="match status" value="1"/>
</dbReference>
<dbReference type="GO" id="GO:0005737">
    <property type="term" value="C:cytoplasm"/>
    <property type="evidence" value="ECO:0007669"/>
    <property type="project" value="TreeGrafter"/>
</dbReference>
<dbReference type="InterPro" id="IPR002483">
    <property type="entry name" value="PWI_dom"/>
</dbReference>
<feature type="compositionally biased region" description="Polar residues" evidence="2">
    <location>
        <begin position="432"/>
        <end position="444"/>
    </location>
</feature>
<dbReference type="PANTHER" id="PTHR14738">
    <property type="entry name" value="ZINC FINGER CCCH DOMAIN-CONTAINING PROTEIN 14"/>
    <property type="match status" value="1"/>
</dbReference>
<dbReference type="SMART" id="SM00360">
    <property type="entry name" value="RRM"/>
    <property type="match status" value="1"/>
</dbReference>
<dbReference type="GO" id="GO:0008143">
    <property type="term" value="F:poly(A) binding"/>
    <property type="evidence" value="ECO:0007669"/>
    <property type="project" value="InterPro"/>
</dbReference>
<gene>
    <name evidence="4" type="ORF">Nepgr_022446</name>
</gene>
<evidence type="ECO:0000256" key="2">
    <source>
        <dbReference type="SAM" id="MobiDB-lite"/>
    </source>
</evidence>
<dbReference type="PROSITE" id="PS50102">
    <property type="entry name" value="RRM"/>
    <property type="match status" value="1"/>
</dbReference>
<dbReference type="AlphaFoldDB" id="A0AAD3T0S5"/>
<sequence length="625" mass="69157">MESNNRVDDRTFRVNFSGGGVEKLRELLNDKLEEFMGEYTDGTLVEYVIVLLRNGRSKDEAKSELDVFLGDDSDSFVTWLWDHLASNIDQYIQSRESGPDKVSKVKPALVEHAAKNVSQKLDVDSERGKLDKVSRNRHNREWKGLVRDETQPPLCSSQIDDVQKERETHHDDGHMRQSVFFERPGQEKRSHPDEQEWSKSEDVSQEVCSRRLRSVARVPNAMATAIKAIAEAAEDVSRVKPKANVFDRLSHGVDESDCTVQAINKEEYEDYDQIQVKTHKTHPQRSSTMIEFDSRVALDSASDNEANADVNVMGHRFVGSSQIGMSDGKKGDSLMVKYSEALNAHEAMQPTPIQDQDSRVAMANASRKVVNISVNVNTWKAPLYNHPMDVKELKPPKSVHQNEIASGKSNVRSMKESSNPRCINGNGMPAVDTQNGTPNSTTSAPGLHSTGCSLDDSDSRTIFVNNVNYAASKDSLSQHFNKFGKVLKVIILTDAATGQPKGSAYVEFMLKEAAENALSLDGTSFMSRILKVVRKSAAHQDAAGSIMARPQSTRISPFAVSTLSRPPFPRVFRGARSLQWKRDAQPSLTKGVAAASNSNNVPSMATRGLTYVRIEPKANVNPSAA</sequence>
<evidence type="ECO:0000259" key="3">
    <source>
        <dbReference type="PROSITE" id="PS50102"/>
    </source>
</evidence>
<evidence type="ECO:0000313" key="4">
    <source>
        <dbReference type="EMBL" id="GMH20605.1"/>
    </source>
</evidence>
<dbReference type="Gene3D" id="3.30.70.330">
    <property type="match status" value="1"/>
</dbReference>
<dbReference type="InterPro" id="IPR040366">
    <property type="entry name" value="Nab2/ZC3H14"/>
</dbReference>
<dbReference type="Gene3D" id="1.20.1390.10">
    <property type="entry name" value="PWI domain"/>
    <property type="match status" value="1"/>
</dbReference>
<evidence type="ECO:0000313" key="5">
    <source>
        <dbReference type="Proteomes" id="UP001279734"/>
    </source>
</evidence>
<organism evidence="4 5">
    <name type="scientific">Nepenthes gracilis</name>
    <name type="common">Slender pitcher plant</name>
    <dbReference type="NCBI Taxonomy" id="150966"/>
    <lineage>
        <taxon>Eukaryota</taxon>
        <taxon>Viridiplantae</taxon>
        <taxon>Streptophyta</taxon>
        <taxon>Embryophyta</taxon>
        <taxon>Tracheophyta</taxon>
        <taxon>Spermatophyta</taxon>
        <taxon>Magnoliopsida</taxon>
        <taxon>eudicotyledons</taxon>
        <taxon>Gunneridae</taxon>
        <taxon>Pentapetalae</taxon>
        <taxon>Caryophyllales</taxon>
        <taxon>Nepenthaceae</taxon>
        <taxon>Nepenthes</taxon>
    </lineage>
</organism>
<evidence type="ECO:0000256" key="1">
    <source>
        <dbReference type="PROSITE-ProRule" id="PRU00176"/>
    </source>
</evidence>
<dbReference type="GO" id="GO:0043488">
    <property type="term" value="P:regulation of mRNA stability"/>
    <property type="evidence" value="ECO:0007669"/>
    <property type="project" value="InterPro"/>
</dbReference>
<dbReference type="Pfam" id="PF00076">
    <property type="entry name" value="RRM_1"/>
    <property type="match status" value="1"/>
</dbReference>